<dbReference type="PANTHER" id="PTHR12415">
    <property type="entry name" value="TYROSYL-DNA PHOSPHODIESTERASE 1"/>
    <property type="match status" value="1"/>
</dbReference>
<evidence type="ECO:0000313" key="14">
    <source>
        <dbReference type="Proteomes" id="UP000001396"/>
    </source>
</evidence>
<dbReference type="Pfam" id="PF06087">
    <property type="entry name" value="Tyr-DNA_phospho"/>
    <property type="match status" value="2"/>
</dbReference>
<feature type="active site" description="Nucleophile" evidence="9">
    <location>
        <position position="394"/>
    </location>
</feature>
<dbReference type="InParanoid" id="D3BT02"/>
<evidence type="ECO:0000256" key="8">
    <source>
        <dbReference type="ARBA" id="ARBA00023242"/>
    </source>
</evidence>
<evidence type="ECO:0000256" key="11">
    <source>
        <dbReference type="PIRSR" id="PIRSR610347-3"/>
    </source>
</evidence>
<dbReference type="Proteomes" id="UP000001396">
    <property type="component" value="Unassembled WGS sequence"/>
</dbReference>
<reference evidence="13 14" key="1">
    <citation type="journal article" date="2011" name="Genome Res.">
        <title>Phylogeny-wide analysis of social amoeba genomes highlights ancient origins for complex intercellular communication.</title>
        <authorList>
            <person name="Heidel A.J."/>
            <person name="Lawal H.M."/>
            <person name="Felder M."/>
            <person name="Schilde C."/>
            <person name="Helps N.R."/>
            <person name="Tunggal B."/>
            <person name="Rivero F."/>
            <person name="John U."/>
            <person name="Schleicher M."/>
            <person name="Eichinger L."/>
            <person name="Platzer M."/>
            <person name="Noegel A.A."/>
            <person name="Schaap P."/>
            <person name="Gloeckner G."/>
        </authorList>
    </citation>
    <scope>NUCLEOTIDE SEQUENCE [LARGE SCALE GENOMIC DNA]</scope>
    <source>
        <strain evidence="14">ATCC 26659 / Pp 5 / PN500</strain>
    </source>
</reference>
<dbReference type="FunCoup" id="D3BT02">
    <property type="interactions" value="83"/>
</dbReference>
<name>D3BT02_HETP5</name>
<evidence type="ECO:0000313" key="13">
    <source>
        <dbReference type="EMBL" id="EFA75617.1"/>
    </source>
</evidence>
<dbReference type="GeneID" id="31366592"/>
<accession>D3BT02</accession>
<organism evidence="13 14">
    <name type="scientific">Heterostelium pallidum (strain ATCC 26659 / Pp 5 / PN500)</name>
    <name type="common">Cellular slime mold</name>
    <name type="synonym">Polysphondylium pallidum</name>
    <dbReference type="NCBI Taxonomy" id="670386"/>
    <lineage>
        <taxon>Eukaryota</taxon>
        <taxon>Amoebozoa</taxon>
        <taxon>Evosea</taxon>
        <taxon>Eumycetozoa</taxon>
        <taxon>Dictyostelia</taxon>
        <taxon>Acytosteliales</taxon>
        <taxon>Acytosteliaceae</taxon>
        <taxon>Heterostelium</taxon>
    </lineage>
</organism>
<gene>
    <name evidence="13" type="ORF">PPL_11123</name>
</gene>
<dbReference type="GO" id="GO:0003690">
    <property type="term" value="F:double-stranded DNA binding"/>
    <property type="evidence" value="ECO:0007669"/>
    <property type="project" value="TreeGrafter"/>
</dbReference>
<evidence type="ECO:0000256" key="12">
    <source>
        <dbReference type="SAM" id="MobiDB-lite"/>
    </source>
</evidence>
<dbReference type="EMBL" id="ADBJ01000054">
    <property type="protein sequence ID" value="EFA75617.1"/>
    <property type="molecule type" value="Genomic_DNA"/>
</dbReference>
<evidence type="ECO:0000256" key="6">
    <source>
        <dbReference type="ARBA" id="ARBA00022839"/>
    </source>
</evidence>
<dbReference type="InterPro" id="IPR010347">
    <property type="entry name" value="Tdp1"/>
</dbReference>
<feature type="region of interest" description="Disordered" evidence="12">
    <location>
        <begin position="182"/>
        <end position="226"/>
    </location>
</feature>
<evidence type="ECO:0000256" key="10">
    <source>
        <dbReference type="PIRSR" id="PIRSR610347-2"/>
    </source>
</evidence>
<dbReference type="Gene3D" id="3.30.870.10">
    <property type="entry name" value="Endonuclease Chain A"/>
    <property type="match status" value="3"/>
</dbReference>
<feature type="compositionally biased region" description="Low complexity" evidence="12">
    <location>
        <begin position="200"/>
        <end position="218"/>
    </location>
</feature>
<keyword evidence="3" id="KW-0540">Nuclease</keyword>
<feature type="region of interest" description="Disordered" evidence="12">
    <location>
        <begin position="130"/>
        <end position="169"/>
    </location>
</feature>
<feature type="compositionally biased region" description="Polar residues" evidence="12">
    <location>
        <begin position="242"/>
        <end position="261"/>
    </location>
</feature>
<dbReference type="GO" id="GO:0003697">
    <property type="term" value="F:single-stranded DNA binding"/>
    <property type="evidence" value="ECO:0007669"/>
    <property type="project" value="TreeGrafter"/>
</dbReference>
<keyword evidence="14" id="KW-1185">Reference proteome</keyword>
<dbReference type="GO" id="GO:0017005">
    <property type="term" value="F:3'-tyrosyl-DNA phosphodiesterase activity"/>
    <property type="evidence" value="ECO:0007669"/>
    <property type="project" value="TreeGrafter"/>
</dbReference>
<dbReference type="GO" id="GO:0004527">
    <property type="term" value="F:exonuclease activity"/>
    <property type="evidence" value="ECO:0007669"/>
    <property type="project" value="UniProtKB-KW"/>
</dbReference>
<dbReference type="GO" id="GO:0006281">
    <property type="term" value="P:DNA repair"/>
    <property type="evidence" value="ECO:0007669"/>
    <property type="project" value="UniProtKB-KW"/>
</dbReference>
<dbReference type="SUPFAM" id="SSF56024">
    <property type="entry name" value="Phospholipase D/nuclease"/>
    <property type="match status" value="2"/>
</dbReference>
<evidence type="ECO:0000256" key="3">
    <source>
        <dbReference type="ARBA" id="ARBA00022722"/>
    </source>
</evidence>
<feature type="compositionally biased region" description="Acidic residues" evidence="12">
    <location>
        <begin position="10"/>
        <end position="34"/>
    </location>
</feature>
<proteinExistence type="inferred from homology"/>
<comment type="caution">
    <text evidence="13">The sequence shown here is derived from an EMBL/GenBank/DDBJ whole genome shotgun (WGS) entry which is preliminary data.</text>
</comment>
<evidence type="ECO:0000256" key="1">
    <source>
        <dbReference type="ARBA" id="ARBA00004123"/>
    </source>
</evidence>
<evidence type="ECO:0000256" key="7">
    <source>
        <dbReference type="ARBA" id="ARBA00023204"/>
    </source>
</evidence>
<dbReference type="AlphaFoldDB" id="D3BT02"/>
<feature type="compositionally biased region" description="Low complexity" evidence="12">
    <location>
        <begin position="147"/>
        <end position="168"/>
    </location>
</feature>
<feature type="region of interest" description="Disordered" evidence="12">
    <location>
        <begin position="241"/>
        <end position="290"/>
    </location>
</feature>
<protein>
    <submittedName>
        <fullName evidence="13">Protein-tyrosine phosphatase 3</fullName>
    </submittedName>
</protein>
<dbReference type="STRING" id="670386.D3BT02"/>
<dbReference type="RefSeq" id="XP_020427751.1">
    <property type="nucleotide sequence ID" value="XM_020581881.1"/>
</dbReference>
<feature type="compositionally biased region" description="Low complexity" evidence="12">
    <location>
        <begin position="53"/>
        <end position="84"/>
    </location>
</feature>
<feature type="compositionally biased region" description="Low complexity" evidence="12">
    <location>
        <begin position="262"/>
        <end position="290"/>
    </location>
</feature>
<evidence type="ECO:0000256" key="2">
    <source>
        <dbReference type="ARBA" id="ARBA00010205"/>
    </source>
</evidence>
<keyword evidence="4" id="KW-0227">DNA damage</keyword>
<keyword evidence="6" id="KW-0269">Exonuclease</keyword>
<keyword evidence="8" id="KW-0539">Nucleus</keyword>
<evidence type="ECO:0000256" key="9">
    <source>
        <dbReference type="PIRSR" id="PIRSR610347-1"/>
    </source>
</evidence>
<evidence type="ECO:0000256" key="5">
    <source>
        <dbReference type="ARBA" id="ARBA00022801"/>
    </source>
</evidence>
<feature type="site" description="Interaction with DNA" evidence="11">
    <location>
        <position position="601"/>
    </location>
</feature>
<keyword evidence="5" id="KW-0378">Hydrolase</keyword>
<sequence>MSKRVFDSDLIFDLDNSQEEIEKTEDEQTEDESESVNAKRLKYFANFDSKSQSNSSSSSSSSNSNSSNSNNSNSNNSNNSNNSSHSKVYKSVSAPNVTVSPTKPSNIVRSSSTNLYVKKSDSVVVIDLDDDDTEPESEPKFNIKQQNNNNYNNNSSSSSNINSNSNSSKHITLNSSFEFDFDDDTDKETDSHPNQYQSRNTINTNNDSKNKSKQSSNNLGVTEDEEDQILQEVLKRSLVETKMNNKGGSNSDSPKQQNGYRNNNNTTTTTTTSSSSSSNSPKSNTSISGSSSVNNSGEIFYLNQLPTNHSSNFINIFNIFGKPGMKSALVSGFALDWKWIRSQIKICQNNEVPITFIKDYNLKDEKPGRFQSPEHEDILFINPPMNNGGFGCQHSKLMLLVYDDSIRVVIPSANPTRFDYDDIGQTIWFQDFPKVNSQPPPSQFQDTLKLFIKSCALPNTFLDKYDFSIAKVHLIVSIPGYHRGASMNQCGHMQLRSILKKYYTDKENDLKHSDFPIIIKKREVHSQTSSLGLVNDKWSPQFLESTQTLTKSKLVDPTGLLHILFPKNLILHSKIITGTTKFEHNDKLRFDWVYVGSHNLSPAAWGRLQKDNSQLYISNFEIGVLLLNEKPYDDLTPPKWHQNIPFEIPAAPYKDSDRPFMQDKL</sequence>
<comment type="subcellular location">
    <subcellularLocation>
        <location evidence="1">Nucleus</location>
    </subcellularLocation>
</comment>
<comment type="similarity">
    <text evidence="2">Belongs to the tyrosyl-DNA phosphodiesterase family.</text>
</comment>
<dbReference type="GO" id="GO:0005634">
    <property type="term" value="C:nucleus"/>
    <property type="evidence" value="ECO:0007669"/>
    <property type="project" value="UniProtKB-SubCell"/>
</dbReference>
<dbReference type="PANTHER" id="PTHR12415:SF0">
    <property type="entry name" value="TYROSYL-DNA PHOSPHODIESTERASE 1"/>
    <property type="match status" value="1"/>
</dbReference>
<dbReference type="OMA" id="QTIWFQD"/>
<feature type="binding site" evidence="10">
    <location>
        <position position="396"/>
    </location>
    <ligand>
        <name>substrate</name>
    </ligand>
</feature>
<evidence type="ECO:0000256" key="4">
    <source>
        <dbReference type="ARBA" id="ARBA00022763"/>
    </source>
</evidence>
<dbReference type="CDD" id="cd09122">
    <property type="entry name" value="PLDc_Tdp1_1"/>
    <property type="match status" value="1"/>
</dbReference>
<feature type="region of interest" description="Disordered" evidence="12">
    <location>
        <begin position="1"/>
        <end position="87"/>
    </location>
</feature>
<keyword evidence="7" id="KW-0234">DNA repair</keyword>